<dbReference type="EMBL" id="JAGFNK010000295">
    <property type="protein sequence ID" value="KAI9453645.1"/>
    <property type="molecule type" value="Genomic_DNA"/>
</dbReference>
<organism evidence="1 2">
    <name type="scientific">Russula earlei</name>
    <dbReference type="NCBI Taxonomy" id="71964"/>
    <lineage>
        <taxon>Eukaryota</taxon>
        <taxon>Fungi</taxon>
        <taxon>Dikarya</taxon>
        <taxon>Basidiomycota</taxon>
        <taxon>Agaricomycotina</taxon>
        <taxon>Agaricomycetes</taxon>
        <taxon>Russulales</taxon>
        <taxon>Russulaceae</taxon>
        <taxon>Russula</taxon>
    </lineage>
</organism>
<comment type="caution">
    <text evidence="1">The sequence shown here is derived from an EMBL/GenBank/DDBJ whole genome shotgun (WGS) entry which is preliminary data.</text>
</comment>
<keyword evidence="2" id="KW-1185">Reference proteome</keyword>
<proteinExistence type="predicted"/>
<sequence length="187" mass="20087">MATRVLIVGLGNLTHPLTRHSVGQLAVDSLSTRLGVRLSLNKSIGGYFSETTLDIHGKPFIIGLYKTSAPMNLSGPPVGIALRKTARSPSSLIVLHDSLEHKPTTLSPKFGGSANGHNGVRSLISALGTKDFYRLRLGIGKPESDVAGHVLARLPNFENQFWAPDGPGLDLLWEQIQNIAIHVDRAS</sequence>
<accession>A0ACC0TYD3</accession>
<evidence type="ECO:0000313" key="1">
    <source>
        <dbReference type="EMBL" id="KAI9453645.1"/>
    </source>
</evidence>
<keyword evidence="1" id="KW-0378">Hydrolase</keyword>
<evidence type="ECO:0000313" key="2">
    <source>
        <dbReference type="Proteomes" id="UP001207468"/>
    </source>
</evidence>
<gene>
    <name evidence="1" type="ORF">F5148DRAFT_459558</name>
</gene>
<protein>
    <submittedName>
        <fullName evidence="1">Peptidyl-tRNA hydrolase</fullName>
    </submittedName>
</protein>
<dbReference type="Proteomes" id="UP001207468">
    <property type="component" value="Unassembled WGS sequence"/>
</dbReference>
<name>A0ACC0TYD3_9AGAM</name>
<reference evidence="1" key="1">
    <citation type="submission" date="2021-03" db="EMBL/GenBank/DDBJ databases">
        <title>Evolutionary priming and transition to the ectomycorrhizal habit in an iconic lineage of mushroom-forming fungi: is preadaptation a requirement?</title>
        <authorList>
            <consortium name="DOE Joint Genome Institute"/>
            <person name="Looney B.P."/>
            <person name="Miyauchi S."/>
            <person name="Morin E."/>
            <person name="Drula E."/>
            <person name="Courty P.E."/>
            <person name="Chicoki N."/>
            <person name="Fauchery L."/>
            <person name="Kohler A."/>
            <person name="Kuo A."/>
            <person name="LaButti K."/>
            <person name="Pangilinan J."/>
            <person name="Lipzen A."/>
            <person name="Riley R."/>
            <person name="Andreopoulos W."/>
            <person name="He G."/>
            <person name="Johnson J."/>
            <person name="Barry K.W."/>
            <person name="Grigoriev I.V."/>
            <person name="Nagy L."/>
            <person name="Hibbett D."/>
            <person name="Henrissat B."/>
            <person name="Matheny P.B."/>
            <person name="Labbe J."/>
            <person name="Martin A.F."/>
        </authorList>
    </citation>
    <scope>NUCLEOTIDE SEQUENCE</scope>
    <source>
        <strain evidence="1">BPL698</strain>
    </source>
</reference>